<reference evidence="3 4" key="1">
    <citation type="submission" date="2018-10" db="EMBL/GenBank/DDBJ databases">
        <title>Phylogenomics of Brevibacillus.</title>
        <authorList>
            <person name="Dunlap C."/>
        </authorList>
    </citation>
    <scope>NUCLEOTIDE SEQUENCE [LARGE SCALE GENOMIC DNA]</scope>
    <source>
        <strain evidence="3 4">JCM 15716</strain>
    </source>
</reference>
<dbReference type="SUPFAM" id="SSF51735">
    <property type="entry name" value="NAD(P)-binding Rossmann-fold domains"/>
    <property type="match status" value="1"/>
</dbReference>
<evidence type="ECO:0000259" key="2">
    <source>
        <dbReference type="Pfam" id="PF22725"/>
    </source>
</evidence>
<dbReference type="Gene3D" id="3.30.360.10">
    <property type="entry name" value="Dihydrodipicolinate Reductase, domain 2"/>
    <property type="match status" value="1"/>
</dbReference>
<dbReference type="OrthoDB" id="9815825at2"/>
<dbReference type="InterPro" id="IPR051450">
    <property type="entry name" value="Gfo/Idh/MocA_Oxidoreductases"/>
</dbReference>
<protein>
    <submittedName>
        <fullName evidence="3">Gfo/Idh/MocA family oxidoreductase</fullName>
    </submittedName>
</protein>
<evidence type="ECO:0000313" key="4">
    <source>
        <dbReference type="Proteomes" id="UP000271031"/>
    </source>
</evidence>
<evidence type="ECO:0000313" key="3">
    <source>
        <dbReference type="EMBL" id="RNB87365.1"/>
    </source>
</evidence>
<dbReference type="InterPro" id="IPR000683">
    <property type="entry name" value="Gfo/Idh/MocA-like_OxRdtase_N"/>
</dbReference>
<dbReference type="Gene3D" id="3.40.50.720">
    <property type="entry name" value="NAD(P)-binding Rossmann-like Domain"/>
    <property type="match status" value="1"/>
</dbReference>
<dbReference type="InterPro" id="IPR055170">
    <property type="entry name" value="GFO_IDH_MocA-like_dom"/>
</dbReference>
<name>A0A3M8DJ16_9BACL</name>
<dbReference type="PANTHER" id="PTHR43377:SF6">
    <property type="entry name" value="GFO_IDH_MOCA-LIKE OXIDOREDUCTASE N-TERMINAL DOMAIN-CONTAINING PROTEIN"/>
    <property type="match status" value="1"/>
</dbReference>
<comment type="caution">
    <text evidence="3">The sequence shown here is derived from an EMBL/GenBank/DDBJ whole genome shotgun (WGS) entry which is preliminary data.</text>
</comment>
<keyword evidence="4" id="KW-1185">Reference proteome</keyword>
<dbReference type="PANTHER" id="PTHR43377">
    <property type="entry name" value="BILIVERDIN REDUCTASE A"/>
    <property type="match status" value="1"/>
</dbReference>
<dbReference type="RefSeq" id="WP_122919063.1">
    <property type="nucleotide sequence ID" value="NZ_RHHQ01000012.1"/>
</dbReference>
<feature type="domain" description="GFO/IDH/MocA-like oxidoreductase" evidence="2">
    <location>
        <begin position="128"/>
        <end position="235"/>
    </location>
</feature>
<dbReference type="Pfam" id="PF22725">
    <property type="entry name" value="GFO_IDH_MocA_C3"/>
    <property type="match status" value="1"/>
</dbReference>
<dbReference type="GO" id="GO:0000166">
    <property type="term" value="F:nucleotide binding"/>
    <property type="evidence" value="ECO:0007669"/>
    <property type="project" value="InterPro"/>
</dbReference>
<gene>
    <name evidence="3" type="ORF">EDM56_17030</name>
</gene>
<sequence length="319" mass="35548">MTRVAVIGAGKWGRNLVRTFDRLGALACVVENSQKIQEEIGTLFPGVPIFSSLETVWTSDIPAVVIATPVPTHFAIAKAALLAGKDVFVEKPITMQVEEAEELFQIATRLKRVLMVGHLLLYQPAIRWMEDYIKSGELGCIHSLHQRRAQLGRVRQFENVLWSLGVHDIAVMLRLIGEAPKHMMVHGQRVLQQAIEDDVHLHMSFASGISAHLHVSWLWPQQERKLVVIGERGMLVYDETEQEVTLHRKGIRSDLSKHDDGAEVVFSGSDEPLKLEALHFLTCISERAVPLSDGANGVAVISVLSQATELLLKRGRDDE</sequence>
<dbReference type="InterPro" id="IPR036291">
    <property type="entry name" value="NAD(P)-bd_dom_sf"/>
</dbReference>
<feature type="domain" description="Gfo/Idh/MocA-like oxidoreductase N-terminal" evidence="1">
    <location>
        <begin position="3"/>
        <end position="118"/>
    </location>
</feature>
<dbReference type="SUPFAM" id="SSF55347">
    <property type="entry name" value="Glyceraldehyde-3-phosphate dehydrogenase-like, C-terminal domain"/>
    <property type="match status" value="1"/>
</dbReference>
<dbReference type="EMBL" id="RHHQ01000012">
    <property type="protein sequence ID" value="RNB87365.1"/>
    <property type="molecule type" value="Genomic_DNA"/>
</dbReference>
<accession>A0A3M8DJ16</accession>
<dbReference type="Proteomes" id="UP000271031">
    <property type="component" value="Unassembled WGS sequence"/>
</dbReference>
<evidence type="ECO:0000259" key="1">
    <source>
        <dbReference type="Pfam" id="PF01408"/>
    </source>
</evidence>
<dbReference type="AlphaFoldDB" id="A0A3M8DJ16"/>
<proteinExistence type="predicted"/>
<organism evidence="3 4">
    <name type="scientific">Brevibacillus fluminis</name>
    <dbReference type="NCBI Taxonomy" id="511487"/>
    <lineage>
        <taxon>Bacteria</taxon>
        <taxon>Bacillati</taxon>
        <taxon>Bacillota</taxon>
        <taxon>Bacilli</taxon>
        <taxon>Bacillales</taxon>
        <taxon>Paenibacillaceae</taxon>
        <taxon>Brevibacillus</taxon>
    </lineage>
</organism>
<dbReference type="Pfam" id="PF01408">
    <property type="entry name" value="GFO_IDH_MocA"/>
    <property type="match status" value="1"/>
</dbReference>